<keyword evidence="3" id="KW-1133">Transmembrane helix</keyword>
<reference evidence="4 5" key="1">
    <citation type="journal article" date="2023" name="G3 (Bethesda)">
        <title>A chromosome-level genome assembly of Zasmidium syzygii isolated from banana leaves.</title>
        <authorList>
            <person name="van Westerhoven A.C."/>
            <person name="Mehrabi R."/>
            <person name="Talebi R."/>
            <person name="Steentjes M.B.F."/>
            <person name="Corcolon B."/>
            <person name="Chong P.A."/>
            <person name="Kema G.H.J."/>
            <person name="Seidl M.F."/>
        </authorList>
    </citation>
    <scope>NUCLEOTIDE SEQUENCE [LARGE SCALE GENOMIC DNA]</scope>
    <source>
        <strain evidence="4 5">P124</strain>
    </source>
</reference>
<evidence type="ECO:0008006" key="6">
    <source>
        <dbReference type="Google" id="ProtNLM"/>
    </source>
</evidence>
<protein>
    <recommendedName>
        <fullName evidence="6">Tat pathway signal sequence</fullName>
    </recommendedName>
</protein>
<dbReference type="InterPro" id="IPR021765">
    <property type="entry name" value="UstYa-like"/>
</dbReference>
<feature type="compositionally biased region" description="Basic and acidic residues" evidence="2">
    <location>
        <begin position="10"/>
        <end position="25"/>
    </location>
</feature>
<evidence type="ECO:0000256" key="1">
    <source>
        <dbReference type="ARBA" id="ARBA00035112"/>
    </source>
</evidence>
<keyword evidence="5" id="KW-1185">Reference proteome</keyword>
<evidence type="ECO:0000256" key="2">
    <source>
        <dbReference type="SAM" id="MobiDB-lite"/>
    </source>
</evidence>
<organism evidence="4 5">
    <name type="scientific">Zasmidium cellare</name>
    <name type="common">Wine cellar mold</name>
    <name type="synonym">Racodium cellare</name>
    <dbReference type="NCBI Taxonomy" id="395010"/>
    <lineage>
        <taxon>Eukaryota</taxon>
        <taxon>Fungi</taxon>
        <taxon>Dikarya</taxon>
        <taxon>Ascomycota</taxon>
        <taxon>Pezizomycotina</taxon>
        <taxon>Dothideomycetes</taxon>
        <taxon>Dothideomycetidae</taxon>
        <taxon>Mycosphaerellales</taxon>
        <taxon>Mycosphaerellaceae</taxon>
        <taxon>Zasmidium</taxon>
    </lineage>
</organism>
<dbReference type="EMBL" id="JAXOVC010000002">
    <property type="protein sequence ID" value="KAK4504787.1"/>
    <property type="molecule type" value="Genomic_DNA"/>
</dbReference>
<gene>
    <name evidence="4" type="ORF">PRZ48_002749</name>
</gene>
<evidence type="ECO:0000256" key="3">
    <source>
        <dbReference type="SAM" id="Phobius"/>
    </source>
</evidence>
<dbReference type="Pfam" id="PF11807">
    <property type="entry name" value="UstYa"/>
    <property type="match status" value="1"/>
</dbReference>
<dbReference type="PANTHER" id="PTHR33365">
    <property type="entry name" value="YALI0B05434P"/>
    <property type="match status" value="1"/>
</dbReference>
<feature type="region of interest" description="Disordered" evidence="2">
    <location>
        <begin position="1"/>
        <end position="26"/>
    </location>
</feature>
<comment type="similarity">
    <text evidence="1">Belongs to the ustYa family.</text>
</comment>
<feature type="transmembrane region" description="Helical" evidence="3">
    <location>
        <begin position="32"/>
        <end position="53"/>
    </location>
</feature>
<keyword evidence="3" id="KW-0472">Membrane</keyword>
<accession>A0ABR0ETG1</accession>
<evidence type="ECO:0000313" key="4">
    <source>
        <dbReference type="EMBL" id="KAK4504787.1"/>
    </source>
</evidence>
<dbReference type="Proteomes" id="UP001305779">
    <property type="component" value="Unassembled WGS sequence"/>
</dbReference>
<sequence>MASDELESFLEEHEQEKHVHDEHGSTSKRRRFPLTATLVATNIALLIACVFLATRLSSISNGDASNSSIRDPYSPANSIIEYEQRKMIFNDTRFTGYPSDKWEVFMHELLEGTLLRVSDSELQHQGFDSIPLEDGGYAAGLGVAHNLHCVKKIKMFLYRDYFYSDLDPEGAEFAHTQEHADHCLDWIRQSMMCHVDYAMYTLQWEEDGPRKGKLKHNEPGLQKCVNFDKLHDWMKGRSANSNMLQHPGDVGV</sequence>
<evidence type="ECO:0000313" key="5">
    <source>
        <dbReference type="Proteomes" id="UP001305779"/>
    </source>
</evidence>
<name>A0ABR0ETG1_ZASCE</name>
<proteinExistence type="inferred from homology"/>
<dbReference type="PANTHER" id="PTHR33365:SF7">
    <property type="entry name" value="TAT PATHWAY SIGNAL SEQUENCE"/>
    <property type="match status" value="1"/>
</dbReference>
<comment type="caution">
    <text evidence="4">The sequence shown here is derived from an EMBL/GenBank/DDBJ whole genome shotgun (WGS) entry which is preliminary data.</text>
</comment>
<keyword evidence="3" id="KW-0812">Transmembrane</keyword>